<keyword evidence="7" id="KW-0503">Monooxygenase</keyword>
<evidence type="ECO:0000313" key="9">
    <source>
        <dbReference type="EMBL" id="BCN93637.1"/>
    </source>
</evidence>
<dbReference type="EMBL" id="AP024202">
    <property type="protein sequence ID" value="BCN93637.1"/>
    <property type="molecule type" value="Genomic_DNA"/>
</dbReference>
<dbReference type="InterPro" id="IPR002938">
    <property type="entry name" value="FAD-bd"/>
</dbReference>
<keyword evidence="5" id="KW-0274">FAD</keyword>
<dbReference type="PANTHER" id="PTHR43876:SF8">
    <property type="entry name" value="2-OCTAPRENYL-6-METHOXYPHENOL HYDROXYLASE"/>
    <property type="match status" value="1"/>
</dbReference>
<dbReference type="Proteomes" id="UP001054820">
    <property type="component" value="Chromosome"/>
</dbReference>
<evidence type="ECO:0000256" key="5">
    <source>
        <dbReference type="ARBA" id="ARBA00022827"/>
    </source>
</evidence>
<dbReference type="InterPro" id="IPR051205">
    <property type="entry name" value="UbiH/COQ6_monooxygenase"/>
</dbReference>
<evidence type="ECO:0000256" key="1">
    <source>
        <dbReference type="ARBA" id="ARBA00001974"/>
    </source>
</evidence>
<evidence type="ECO:0000313" key="10">
    <source>
        <dbReference type="Proteomes" id="UP001054820"/>
    </source>
</evidence>
<evidence type="ECO:0000256" key="3">
    <source>
        <dbReference type="ARBA" id="ARBA00005349"/>
    </source>
</evidence>
<reference evidence="9" key="1">
    <citation type="journal article" date="2022" name="Arch. Microbiol.">
        <title>Thiomicrorhabdus immobilis sp. nov., a mesophilic sulfur-oxidizing bacterium isolated from sediment of a brackish lake in northern Japan.</title>
        <authorList>
            <person name="Kojima H."/>
            <person name="Mochizuki J."/>
            <person name="Kanda M."/>
            <person name="Watanabe T."/>
            <person name="Fukui M."/>
        </authorList>
    </citation>
    <scope>NUCLEOTIDE SEQUENCE</scope>
    <source>
        <strain evidence="9">Am19</strain>
    </source>
</reference>
<proteinExistence type="inferred from homology"/>
<keyword evidence="6" id="KW-0560">Oxidoreductase</keyword>
<name>A0ABM7MDZ9_9GAMM</name>
<evidence type="ECO:0000259" key="8">
    <source>
        <dbReference type="Pfam" id="PF01494"/>
    </source>
</evidence>
<comment type="pathway">
    <text evidence="2">Cofactor biosynthesis; ubiquinone biosynthesis.</text>
</comment>
<evidence type="ECO:0000256" key="6">
    <source>
        <dbReference type="ARBA" id="ARBA00023002"/>
    </source>
</evidence>
<comment type="cofactor">
    <cofactor evidence="1">
        <name>FAD</name>
        <dbReference type="ChEBI" id="CHEBI:57692"/>
    </cofactor>
</comment>
<evidence type="ECO:0000256" key="2">
    <source>
        <dbReference type="ARBA" id="ARBA00004749"/>
    </source>
</evidence>
<gene>
    <name evidence="9" type="primary">ubiH</name>
    <name evidence="9" type="ORF">THMIRHAM_14220</name>
</gene>
<feature type="domain" description="FAD-binding" evidence="8">
    <location>
        <begin position="17"/>
        <end position="364"/>
    </location>
</feature>
<dbReference type="InterPro" id="IPR036188">
    <property type="entry name" value="FAD/NAD-bd_sf"/>
</dbReference>
<dbReference type="PRINTS" id="PR00420">
    <property type="entry name" value="RNGMNOXGNASE"/>
</dbReference>
<dbReference type="Gene3D" id="3.50.50.60">
    <property type="entry name" value="FAD/NAD(P)-binding domain"/>
    <property type="match status" value="2"/>
</dbReference>
<protein>
    <submittedName>
        <fullName evidence="9">2-octaprenyl-6-methoxyphenol hydroxylase</fullName>
    </submittedName>
</protein>
<sequence length="412" mass="45148">MTTAKPNIDKLNDDLSCDVFISGGGPVGLMLAIGLSRLGKKVVIAERFAPKTNQLESVQNSFDGRVLALSKGSQSFLEQIGVWSQLKPYTTAIEHIHVSQKGYLGITTLHAEEVDVDALGFSVQSSDLGQVLWGIAEQENNLSLLCPAQLESFTEFATGVKVEVSLEGESKGGMQTIHAQLIVGADGTQSKVREILELPIEEKSYDAFGVLAQIETEQHPHGWAYERFTQDGPVALLPMHGHAHKAVMVCSSEEVDAIKALNDVEYMDLFAAKMGERLGRFTKVSPRIVYPLKETYVPQMTKGRAVLMGNASHTQHPVAAQGLNLGIRDIEVFLKNNDTTTDLGDQAWLHEYAKSREPDHQKVMGLTDSLIQIFQHTSPLVGHLRGLGLMAMQAMPGVKRRFSKFAMRGSRA</sequence>
<keyword evidence="4" id="KW-0285">Flavoprotein</keyword>
<dbReference type="PANTHER" id="PTHR43876">
    <property type="entry name" value="UBIQUINONE BIOSYNTHESIS MONOOXYGENASE COQ6, MITOCHONDRIAL"/>
    <property type="match status" value="1"/>
</dbReference>
<keyword evidence="10" id="KW-1185">Reference proteome</keyword>
<dbReference type="InterPro" id="IPR010971">
    <property type="entry name" value="UbiH/COQ6"/>
</dbReference>
<dbReference type="Pfam" id="PF01494">
    <property type="entry name" value="FAD_binding_3"/>
    <property type="match status" value="1"/>
</dbReference>
<comment type="similarity">
    <text evidence="3">Belongs to the UbiH/COQ6 family.</text>
</comment>
<dbReference type="RefSeq" id="WP_237260907.1">
    <property type="nucleotide sequence ID" value="NZ_AP024202.1"/>
</dbReference>
<evidence type="ECO:0000256" key="4">
    <source>
        <dbReference type="ARBA" id="ARBA00022630"/>
    </source>
</evidence>
<organism evidence="9 10">
    <name type="scientific">Thiomicrorhabdus immobilis</name>
    <dbReference type="NCBI Taxonomy" id="2791037"/>
    <lineage>
        <taxon>Bacteria</taxon>
        <taxon>Pseudomonadati</taxon>
        <taxon>Pseudomonadota</taxon>
        <taxon>Gammaproteobacteria</taxon>
        <taxon>Thiotrichales</taxon>
        <taxon>Piscirickettsiaceae</taxon>
        <taxon>Thiomicrorhabdus</taxon>
    </lineage>
</organism>
<dbReference type="NCBIfam" id="TIGR01988">
    <property type="entry name" value="Ubi-OHases"/>
    <property type="match status" value="1"/>
</dbReference>
<evidence type="ECO:0000256" key="7">
    <source>
        <dbReference type="ARBA" id="ARBA00023033"/>
    </source>
</evidence>
<dbReference type="SUPFAM" id="SSF51905">
    <property type="entry name" value="FAD/NAD(P)-binding domain"/>
    <property type="match status" value="1"/>
</dbReference>
<accession>A0ABM7MDZ9</accession>